<evidence type="ECO:0000256" key="1">
    <source>
        <dbReference type="ARBA" id="ARBA00009251"/>
    </source>
</evidence>
<evidence type="ECO:0000313" key="4">
    <source>
        <dbReference type="Proteomes" id="UP000294830"/>
    </source>
</evidence>
<dbReference type="SMART" id="SM00712">
    <property type="entry name" value="PUR"/>
    <property type="match status" value="1"/>
</dbReference>
<dbReference type="EMBL" id="SLWB01000008">
    <property type="protein sequence ID" value="TCN66695.1"/>
    <property type="molecule type" value="Genomic_DNA"/>
</dbReference>
<dbReference type="RefSeq" id="WP_243649619.1">
    <property type="nucleotide sequence ID" value="NZ_SLWB01000008.1"/>
</dbReference>
<dbReference type="Proteomes" id="UP000294830">
    <property type="component" value="Unassembled WGS sequence"/>
</dbReference>
<comment type="similarity">
    <text evidence="1">Belongs to the PUR DNA-binding protein family.</text>
</comment>
<dbReference type="GO" id="GO:0000977">
    <property type="term" value="F:RNA polymerase II transcription regulatory region sequence-specific DNA binding"/>
    <property type="evidence" value="ECO:0007669"/>
    <property type="project" value="InterPro"/>
</dbReference>
<dbReference type="GO" id="GO:0032422">
    <property type="term" value="F:purine-rich negative regulatory element binding"/>
    <property type="evidence" value="ECO:0007669"/>
    <property type="project" value="InterPro"/>
</dbReference>
<protein>
    <submittedName>
        <fullName evidence="3">Uncharacterized protein DUF3276</fullName>
    </submittedName>
</protein>
<evidence type="ECO:0000313" key="3">
    <source>
        <dbReference type="EMBL" id="TCN66695.1"/>
    </source>
</evidence>
<organism evidence="3 4">
    <name type="scientific">Acetobacteroides hydrogenigenes</name>
    <dbReference type="NCBI Taxonomy" id="979970"/>
    <lineage>
        <taxon>Bacteria</taxon>
        <taxon>Pseudomonadati</taxon>
        <taxon>Bacteroidota</taxon>
        <taxon>Bacteroidia</taxon>
        <taxon>Bacteroidales</taxon>
        <taxon>Rikenellaceae</taxon>
        <taxon>Acetobacteroides</taxon>
    </lineage>
</organism>
<keyword evidence="4" id="KW-1185">Reference proteome</keyword>
<comment type="caution">
    <text evidence="3">The sequence shown here is derived from an EMBL/GenBank/DDBJ whole genome shotgun (WGS) entry which is preliminary data.</text>
</comment>
<reference evidence="3 4" key="1">
    <citation type="submission" date="2019-03" db="EMBL/GenBank/DDBJ databases">
        <title>Genomic Encyclopedia of Archaeal and Bacterial Type Strains, Phase II (KMG-II): from individual species to whole genera.</title>
        <authorList>
            <person name="Goeker M."/>
        </authorList>
    </citation>
    <scope>NUCLEOTIDE SEQUENCE [LARGE SCALE GENOMIC DNA]</scope>
    <source>
        <strain evidence="3 4">RL-C</strain>
    </source>
</reference>
<dbReference type="AlphaFoldDB" id="A0A4R2EF23"/>
<dbReference type="InterPro" id="IPR006628">
    <property type="entry name" value="PUR-bd_fam"/>
</dbReference>
<evidence type="ECO:0000256" key="2">
    <source>
        <dbReference type="ARBA" id="ARBA00023125"/>
    </source>
</evidence>
<dbReference type="Gene3D" id="3.10.450.700">
    <property type="match status" value="1"/>
</dbReference>
<proteinExistence type="inferred from homology"/>
<gene>
    <name evidence="3" type="ORF">CLV25_10833</name>
</gene>
<name>A0A4R2EF23_9BACT</name>
<accession>A0A4R2EF23</accession>
<dbReference type="Pfam" id="PF11680">
    <property type="entry name" value="DUF3276"/>
    <property type="match status" value="1"/>
</dbReference>
<sequence>MMEYDLQEKEHPIGKAEEIYSDSFRAGKRTYFFDVKATKYSEYYITITESKRKLQKNGKSLYEKHQIYLFKEDFEKFTHALNCALSHIKQNQPEISTLRPSTHKEEYNDGINELLVPVLDFEDLDK</sequence>
<keyword evidence="2" id="KW-0238">DNA-binding</keyword>